<gene>
    <name evidence="12" type="ORF">EBM89_03140</name>
</gene>
<evidence type="ECO:0000256" key="1">
    <source>
        <dbReference type="ARBA" id="ARBA00004751"/>
    </source>
</evidence>
<dbReference type="CDD" id="cd06114">
    <property type="entry name" value="EcCS_like"/>
    <property type="match status" value="1"/>
</dbReference>
<dbReference type="NCBIfam" id="NF004126">
    <property type="entry name" value="PRK05614.1"/>
    <property type="match status" value="1"/>
</dbReference>
<feature type="region of interest" description="Disordered" evidence="11">
    <location>
        <begin position="412"/>
        <end position="432"/>
    </location>
</feature>
<dbReference type="RefSeq" id="WP_122148004.1">
    <property type="nucleotide sequence ID" value="NZ_RFFI01000010.1"/>
</dbReference>
<dbReference type="PRINTS" id="PR00143">
    <property type="entry name" value="CITRTSNTHASE"/>
</dbReference>
<dbReference type="Gene3D" id="1.10.580.10">
    <property type="entry name" value="Citrate Synthase, domain 1"/>
    <property type="match status" value="1"/>
</dbReference>
<feature type="active site" evidence="8">
    <location>
        <position position="367"/>
    </location>
</feature>
<dbReference type="PIRSF" id="PIRSF001369">
    <property type="entry name" value="Citrate_synth"/>
    <property type="match status" value="1"/>
</dbReference>
<dbReference type="InterPro" id="IPR016143">
    <property type="entry name" value="Citrate_synth-like_sm_a-sub"/>
</dbReference>
<evidence type="ECO:0000256" key="2">
    <source>
        <dbReference type="ARBA" id="ARBA00010566"/>
    </source>
</evidence>
<dbReference type="NCBIfam" id="TIGR01798">
    <property type="entry name" value="cit_synth_I"/>
    <property type="match status" value="1"/>
</dbReference>
<dbReference type="GO" id="GO:0006099">
    <property type="term" value="P:tricarboxylic acid cycle"/>
    <property type="evidence" value="ECO:0007669"/>
    <property type="project" value="UniProtKB-UniRule"/>
</dbReference>
<name>A0A3M2JSL0_9CELL</name>
<dbReference type="Proteomes" id="UP000269289">
    <property type="component" value="Unassembled WGS sequence"/>
</dbReference>
<evidence type="ECO:0000256" key="8">
    <source>
        <dbReference type="PIRSR" id="PIRSR001369-1"/>
    </source>
</evidence>
<evidence type="ECO:0000256" key="5">
    <source>
        <dbReference type="ARBA" id="ARBA00049288"/>
    </source>
</evidence>
<dbReference type="EMBL" id="RFFI01000010">
    <property type="protein sequence ID" value="RMI13725.1"/>
    <property type="molecule type" value="Genomic_DNA"/>
</dbReference>
<comment type="caution">
    <text evidence="12">The sequence shown here is derived from an EMBL/GenBank/DDBJ whole genome shotgun (WGS) entry which is preliminary data.</text>
</comment>
<evidence type="ECO:0000256" key="3">
    <source>
        <dbReference type="ARBA" id="ARBA00022532"/>
    </source>
</evidence>
<evidence type="ECO:0000256" key="6">
    <source>
        <dbReference type="NCBIfam" id="TIGR01798"/>
    </source>
</evidence>
<evidence type="ECO:0000313" key="12">
    <source>
        <dbReference type="EMBL" id="RMI13725.1"/>
    </source>
</evidence>
<keyword evidence="12" id="KW-0012">Acyltransferase</keyword>
<accession>A0A3M2JSL0</accession>
<dbReference type="PANTHER" id="PTHR42871:SF1">
    <property type="entry name" value="CITRATE SYNTHASE"/>
    <property type="match status" value="1"/>
</dbReference>
<feature type="active site" evidence="8">
    <location>
        <position position="310"/>
    </location>
</feature>
<dbReference type="SUPFAM" id="SSF48256">
    <property type="entry name" value="Citrate synthase"/>
    <property type="match status" value="1"/>
</dbReference>
<dbReference type="OrthoDB" id="9800864at2"/>
<evidence type="ECO:0000256" key="9">
    <source>
        <dbReference type="RuleBase" id="RU003370"/>
    </source>
</evidence>
<comment type="pathway">
    <text evidence="1 9">Carbohydrate metabolism; tricarboxylic acid cycle; isocitrate from oxaloacetate: step 1/2.</text>
</comment>
<dbReference type="InterPro" id="IPR002020">
    <property type="entry name" value="Citrate_synthase"/>
</dbReference>
<dbReference type="InterPro" id="IPR019810">
    <property type="entry name" value="Citrate_synthase_AS"/>
</dbReference>
<dbReference type="FunFam" id="1.10.230.10:FF:000002">
    <property type="entry name" value="Citrate synthase"/>
    <property type="match status" value="1"/>
</dbReference>
<dbReference type="Gene3D" id="1.10.230.10">
    <property type="entry name" value="Cytochrome P450-Terp, domain 2"/>
    <property type="match status" value="1"/>
</dbReference>
<reference evidence="12 13" key="1">
    <citation type="submission" date="2018-10" db="EMBL/GenBank/DDBJ databases">
        <title>Isolation, diversity and antifungal activity of actinobacteria from wheat.</title>
        <authorList>
            <person name="Han C."/>
        </authorList>
    </citation>
    <scope>NUCLEOTIDE SEQUENCE [LARGE SCALE GENOMIC DNA]</scope>
    <source>
        <strain evidence="12 13">NEAU-YY56</strain>
    </source>
</reference>
<dbReference type="InterPro" id="IPR010953">
    <property type="entry name" value="Citrate_synthase_typ-I"/>
</dbReference>
<dbReference type="Pfam" id="PF00285">
    <property type="entry name" value="Citrate_synt"/>
    <property type="match status" value="1"/>
</dbReference>
<keyword evidence="13" id="KW-1185">Reference proteome</keyword>
<evidence type="ECO:0000256" key="11">
    <source>
        <dbReference type="SAM" id="MobiDB-lite"/>
    </source>
</evidence>
<comment type="catalytic activity">
    <reaction evidence="5 9">
        <text>oxaloacetate + acetyl-CoA + H2O = citrate + CoA + H(+)</text>
        <dbReference type="Rhea" id="RHEA:16845"/>
        <dbReference type="ChEBI" id="CHEBI:15377"/>
        <dbReference type="ChEBI" id="CHEBI:15378"/>
        <dbReference type="ChEBI" id="CHEBI:16452"/>
        <dbReference type="ChEBI" id="CHEBI:16947"/>
        <dbReference type="ChEBI" id="CHEBI:57287"/>
        <dbReference type="ChEBI" id="CHEBI:57288"/>
        <dbReference type="EC" id="2.3.3.16"/>
    </reaction>
</comment>
<dbReference type="AlphaFoldDB" id="A0A3M2JSL0"/>
<evidence type="ECO:0000256" key="10">
    <source>
        <dbReference type="RuleBase" id="RU003406"/>
    </source>
</evidence>
<dbReference type="PANTHER" id="PTHR42871">
    <property type="entry name" value="CITRATE SYNTHASE"/>
    <property type="match status" value="1"/>
</dbReference>
<dbReference type="PROSITE" id="PS00480">
    <property type="entry name" value="CITRATE_SYNTHASE"/>
    <property type="match status" value="1"/>
</dbReference>
<evidence type="ECO:0000256" key="7">
    <source>
        <dbReference type="PIRNR" id="PIRNR001369"/>
    </source>
</evidence>
<dbReference type="InterPro" id="IPR036969">
    <property type="entry name" value="Citrate_synthase_sf"/>
</dbReference>
<keyword evidence="3 9" id="KW-0816">Tricarboxylic acid cycle</keyword>
<evidence type="ECO:0000256" key="4">
    <source>
        <dbReference type="ARBA" id="ARBA00022679"/>
    </source>
</evidence>
<dbReference type="GO" id="GO:0036440">
    <property type="term" value="F:citrate synthase activity"/>
    <property type="evidence" value="ECO:0007669"/>
    <property type="project" value="UniProtKB-EC"/>
</dbReference>
<feature type="compositionally biased region" description="Basic and acidic residues" evidence="11">
    <location>
        <begin position="422"/>
        <end position="432"/>
    </location>
</feature>
<evidence type="ECO:0000313" key="13">
    <source>
        <dbReference type="Proteomes" id="UP000269289"/>
    </source>
</evidence>
<dbReference type="InterPro" id="IPR024176">
    <property type="entry name" value="Citrate_synthase_bac-typ"/>
</dbReference>
<comment type="similarity">
    <text evidence="2 7 10">Belongs to the citrate synthase family.</text>
</comment>
<keyword evidence="4 7" id="KW-0808">Transferase</keyword>
<dbReference type="Gene3D" id="2.20.28.60">
    <property type="match status" value="1"/>
</dbReference>
<organism evidence="12 13">
    <name type="scientific">Cellulomonas triticagri</name>
    <dbReference type="NCBI Taxonomy" id="2483352"/>
    <lineage>
        <taxon>Bacteria</taxon>
        <taxon>Bacillati</taxon>
        <taxon>Actinomycetota</taxon>
        <taxon>Actinomycetes</taxon>
        <taxon>Micrococcales</taxon>
        <taxon>Cellulomonadaceae</taxon>
        <taxon>Cellulomonas</taxon>
    </lineage>
</organism>
<dbReference type="GO" id="GO:0005737">
    <property type="term" value="C:cytoplasm"/>
    <property type="evidence" value="ECO:0007669"/>
    <property type="project" value="InterPro"/>
</dbReference>
<sequence length="432" mass="47983">MPDVGTPTVHLDVDGTPHDLPVVHATEGNDGVVVSSLLRETGLVTVDPGFMNTASCESQITYIDGDAGILRYRGYPIDQLAEKSSFLEVAYLLINGELPTADQLEAFVERINRHTFVHENFRTFMGTFPSGAHPMAVMSSAINALATFYPESLDPFDPETVELATVLILAKTRTITSYLHRTSRGEPLLYPDYSRGYVEDFLRMTFAVPYQQYEVDPTVVQALDKLLILHADHEQNCSTSTVRVVGSSHANLYASVAAGINALSGPLHGGANEAVLKMLAEIQANGGDASEFMRRVKNKEQGVRLMGFGHRVYKNYDPRAAIVKQSADAVLSALGGNNELLDIARRLEEIALSDDYFISRKLYPNVDFYTGLIYKAMGFDDRMFTPLFALGRMPGWIAQWREMMRDPQTKISRPRQVYSGPAERDYRGVAER</sequence>
<proteinExistence type="inferred from homology"/>
<dbReference type="InterPro" id="IPR016142">
    <property type="entry name" value="Citrate_synth-like_lrg_a-sub"/>
</dbReference>
<protein>
    <recommendedName>
        <fullName evidence="6 7">Citrate synthase</fullName>
    </recommendedName>
</protein>
<dbReference type="UniPathway" id="UPA00223">
    <property type="reaction ID" value="UER00717"/>
</dbReference>